<accession>A0A8T0W2M8</accession>
<protein>
    <submittedName>
        <fullName evidence="1">Uncharacterized protein</fullName>
    </submittedName>
</protein>
<dbReference type="SMART" id="SM01157">
    <property type="entry name" value="DUF1719"/>
    <property type="match status" value="1"/>
</dbReference>
<name>A0A8T0W2M8_PANVG</name>
<comment type="caution">
    <text evidence="1">The sequence shown here is derived from an EMBL/GenBank/DDBJ whole genome shotgun (WGS) entry which is preliminary data.</text>
</comment>
<gene>
    <name evidence="1" type="ORF">PVAP13_2KG187364</name>
</gene>
<dbReference type="OrthoDB" id="584137at2759"/>
<evidence type="ECO:0000313" key="2">
    <source>
        <dbReference type="Proteomes" id="UP000823388"/>
    </source>
</evidence>
<dbReference type="InterPro" id="IPR013181">
    <property type="entry name" value="DUF1719"/>
</dbReference>
<reference evidence="1" key="1">
    <citation type="submission" date="2020-05" db="EMBL/GenBank/DDBJ databases">
        <title>WGS assembly of Panicum virgatum.</title>
        <authorList>
            <person name="Lovell J.T."/>
            <person name="Jenkins J."/>
            <person name="Shu S."/>
            <person name="Juenger T.E."/>
            <person name="Schmutz J."/>
        </authorList>
    </citation>
    <scope>NUCLEOTIDE SEQUENCE</scope>
    <source>
        <strain evidence="1">AP13</strain>
    </source>
</reference>
<dbReference type="Proteomes" id="UP000823388">
    <property type="component" value="Chromosome 2K"/>
</dbReference>
<dbReference type="Pfam" id="PF08224">
    <property type="entry name" value="DUF1719"/>
    <property type="match status" value="1"/>
</dbReference>
<dbReference type="PANTHER" id="PTHR33377:SF95">
    <property type="entry name" value="EXPRESSED PROTEIN"/>
    <property type="match status" value="1"/>
</dbReference>
<proteinExistence type="predicted"/>
<dbReference type="AlphaFoldDB" id="A0A8T0W2M8"/>
<sequence length="505" mass="58056">MAEIVSSALVQETVSQILSGIVKKYEEKEESNSSGNLERLEMAHIKMESVLHVTDKWQITDVPLQRWRSKLKRAAQECGDTLQRCKQRVIEEQEIRQRVSQLSYPKRIAYATKSLISSITRSSNDESRSSTTDVVLRFERFADGANEFLKFVEFSGTPRQYMFFNHLISKLLRGKSLRYQAFQGSRFYFLGIRPMSSPDRGVEAMVGFVCHDFRELTKGFSLGFMLRLSESTDVFGVIIKCMQSVAPHFKFAAEGVKRELIQLPTQDFSWVTQSPYGESAYWVNVHNTLTHWLRPNPLCCNQHEQNLSVSSRTNKTAASSSRLLSSIFPEEVISMFLECHVSLSDDHKYIRSSGVEHKGSSSVNSDMPPLKLGVLLLPHDSPEDIETETESYALEVIGEEVQEMVHKNACLQDIDEKLLPKAIHYHYQNKESRMYQMCLKSRHGTANLYVEKTRKCRSKASRSRIWDKRVIQQRNIFNIAGWKEVTKDLLKLWVVRSSDKMEGLI</sequence>
<organism evidence="1 2">
    <name type="scientific">Panicum virgatum</name>
    <name type="common">Blackwell switchgrass</name>
    <dbReference type="NCBI Taxonomy" id="38727"/>
    <lineage>
        <taxon>Eukaryota</taxon>
        <taxon>Viridiplantae</taxon>
        <taxon>Streptophyta</taxon>
        <taxon>Embryophyta</taxon>
        <taxon>Tracheophyta</taxon>
        <taxon>Spermatophyta</taxon>
        <taxon>Magnoliopsida</taxon>
        <taxon>Liliopsida</taxon>
        <taxon>Poales</taxon>
        <taxon>Poaceae</taxon>
        <taxon>PACMAD clade</taxon>
        <taxon>Panicoideae</taxon>
        <taxon>Panicodae</taxon>
        <taxon>Paniceae</taxon>
        <taxon>Panicinae</taxon>
        <taxon>Panicum</taxon>
        <taxon>Panicum sect. Hiantes</taxon>
    </lineage>
</organism>
<dbReference type="PANTHER" id="PTHR33377">
    <property type="entry name" value="OS10G0134700 PROTEIN-RELATED"/>
    <property type="match status" value="1"/>
</dbReference>
<keyword evidence="2" id="KW-1185">Reference proteome</keyword>
<dbReference type="EMBL" id="CM029039">
    <property type="protein sequence ID" value="KAG2639614.1"/>
    <property type="molecule type" value="Genomic_DNA"/>
</dbReference>
<evidence type="ECO:0000313" key="1">
    <source>
        <dbReference type="EMBL" id="KAG2639614.1"/>
    </source>
</evidence>